<dbReference type="PROSITE" id="PS50846">
    <property type="entry name" value="HMA_2"/>
    <property type="match status" value="1"/>
</dbReference>
<comment type="caution">
    <text evidence="8">The sequence shown here is derived from an EMBL/GenBank/DDBJ whole genome shotgun (WGS) entry which is preliminary data.</text>
</comment>
<dbReference type="AlphaFoldDB" id="A0ABD1B6F6"/>
<name>A0ABD1B6F6_CARAN</name>
<dbReference type="InterPro" id="IPR006121">
    <property type="entry name" value="HMA_dom"/>
</dbReference>
<evidence type="ECO:0000256" key="4">
    <source>
        <dbReference type="ARBA" id="ARBA00023289"/>
    </source>
</evidence>
<dbReference type="EMBL" id="JBANAX010000366">
    <property type="protein sequence ID" value="KAL1212369.1"/>
    <property type="molecule type" value="Genomic_DNA"/>
</dbReference>
<organism evidence="8 9">
    <name type="scientific">Cardamine amara subsp. amara</name>
    <dbReference type="NCBI Taxonomy" id="228776"/>
    <lineage>
        <taxon>Eukaryota</taxon>
        <taxon>Viridiplantae</taxon>
        <taxon>Streptophyta</taxon>
        <taxon>Embryophyta</taxon>
        <taxon>Tracheophyta</taxon>
        <taxon>Spermatophyta</taxon>
        <taxon>Magnoliopsida</taxon>
        <taxon>eudicotyledons</taxon>
        <taxon>Gunneridae</taxon>
        <taxon>Pentapetalae</taxon>
        <taxon>rosids</taxon>
        <taxon>malvids</taxon>
        <taxon>Brassicales</taxon>
        <taxon>Brassicaceae</taxon>
        <taxon>Cardamineae</taxon>
        <taxon>Cardamine</taxon>
    </lineage>
</organism>
<evidence type="ECO:0000313" key="9">
    <source>
        <dbReference type="Proteomes" id="UP001558713"/>
    </source>
</evidence>
<dbReference type="Gene3D" id="3.30.70.100">
    <property type="match status" value="1"/>
</dbReference>
<accession>A0ABD1B6F6</accession>
<evidence type="ECO:0000259" key="7">
    <source>
        <dbReference type="PROSITE" id="PS50846"/>
    </source>
</evidence>
<gene>
    <name evidence="8" type="ORF">V5N11_029860</name>
</gene>
<evidence type="ECO:0000256" key="1">
    <source>
        <dbReference type="ARBA" id="ARBA00022481"/>
    </source>
</evidence>
<dbReference type="Pfam" id="PF00403">
    <property type="entry name" value="HMA"/>
    <property type="match status" value="1"/>
</dbReference>
<feature type="region of interest" description="Disordered" evidence="6">
    <location>
        <begin position="77"/>
        <end position="97"/>
    </location>
</feature>
<dbReference type="PANTHER" id="PTHR45811">
    <property type="entry name" value="COPPER TRANSPORT PROTEIN FAMILY-RELATED"/>
    <property type="match status" value="1"/>
</dbReference>
<keyword evidence="3" id="KW-0449">Lipoprotein</keyword>
<evidence type="ECO:0000256" key="5">
    <source>
        <dbReference type="ARBA" id="ARBA00024045"/>
    </source>
</evidence>
<reference evidence="8 9" key="1">
    <citation type="submission" date="2024-04" db="EMBL/GenBank/DDBJ databases">
        <title>Genome assembly C_amara_ONT_v2.</title>
        <authorList>
            <person name="Yant L."/>
            <person name="Moore C."/>
            <person name="Slenker M."/>
        </authorList>
    </citation>
    <scope>NUCLEOTIDE SEQUENCE [LARGE SCALE GENOMIC DNA]</scope>
    <source>
        <tissue evidence="8">Leaf</tissue>
    </source>
</reference>
<protein>
    <submittedName>
        <fullName evidence="8">Heavy metal-associated isoprenylated plant protein 15</fullName>
    </submittedName>
</protein>
<keyword evidence="9" id="KW-1185">Reference proteome</keyword>
<comment type="similarity">
    <text evidence="5">Belongs to the HIPP family.</text>
</comment>
<keyword evidence="4" id="KW-0636">Prenylation</keyword>
<dbReference type="GO" id="GO:0046872">
    <property type="term" value="F:metal ion binding"/>
    <property type="evidence" value="ECO:0007669"/>
    <property type="project" value="UniProtKB-KW"/>
</dbReference>
<evidence type="ECO:0000256" key="6">
    <source>
        <dbReference type="SAM" id="MobiDB-lite"/>
    </source>
</evidence>
<proteinExistence type="inferred from homology"/>
<keyword evidence="1" id="KW-0488">Methylation</keyword>
<dbReference type="InterPro" id="IPR051863">
    <property type="entry name" value="HIPP"/>
</dbReference>
<sequence length="127" mass="14388">MVVMIDVHDDRSKDRVLRTVASCSGLTTITMDSKDGKLTVIGDFDEMKILSKLKRRWNSAKMATFGSYDAKKEAETAAAAEKKKKEESERQGLEALNRPHREIPIYYPPHHRTVVCDHGYYNGCVIS</sequence>
<dbReference type="PANTHER" id="PTHR45811:SF85">
    <property type="entry name" value="COPPER TRANSPORT PROTEIN FAMILY"/>
    <property type="match status" value="1"/>
</dbReference>
<keyword evidence="2" id="KW-0479">Metal-binding</keyword>
<feature type="domain" description="HMA" evidence="7">
    <location>
        <begin position="1"/>
        <end position="65"/>
    </location>
</feature>
<dbReference type="Proteomes" id="UP001558713">
    <property type="component" value="Unassembled WGS sequence"/>
</dbReference>
<evidence type="ECO:0000256" key="2">
    <source>
        <dbReference type="ARBA" id="ARBA00022723"/>
    </source>
</evidence>
<evidence type="ECO:0000313" key="8">
    <source>
        <dbReference type="EMBL" id="KAL1212369.1"/>
    </source>
</evidence>
<evidence type="ECO:0000256" key="3">
    <source>
        <dbReference type="ARBA" id="ARBA00023288"/>
    </source>
</evidence>